<reference evidence="2 3" key="1">
    <citation type="submission" date="2020-06" db="EMBL/GenBank/DDBJ databases">
        <title>Nonomuraea sp. SMC257, a novel actinomycete isolated from soil.</title>
        <authorList>
            <person name="Chanama M."/>
        </authorList>
    </citation>
    <scope>NUCLEOTIDE SEQUENCE [LARGE SCALE GENOMIC DNA]</scope>
    <source>
        <strain evidence="2 3">SMC257</strain>
    </source>
</reference>
<keyword evidence="1" id="KW-0812">Transmembrane</keyword>
<keyword evidence="1" id="KW-1133">Transmembrane helix</keyword>
<evidence type="ECO:0000313" key="3">
    <source>
        <dbReference type="Proteomes" id="UP000586042"/>
    </source>
</evidence>
<sequence length="303" mass="32322">MHHLSTKAVVGRAALIGLATSIPTAVVFAYIRREEFDEIPLPPAMSLLTLLLAMILGTVGARLAGLPRWGAVGHVGGSATWLLIGALAVLVPVPEPELIGSLPALVVPVYVVGGAVGFPLSAWSFMSPGRWWAVALVVVVPLGAWGAAQHKPQILAWWKVRSFERSGVPLIAPALRDYELVSVTLNATGEQEPEPSTWLEYWRDATPTRGFSEIQVTVWPSAAGTPRDSCLAVTENLEVRLHCKTLPGDRWVRTGDGTSWVTLFARSGDALVMLNGSGVTEADLVAALSTFRPISAADLAKAR</sequence>
<evidence type="ECO:0000313" key="2">
    <source>
        <dbReference type="EMBL" id="NUW33173.1"/>
    </source>
</evidence>
<feature type="transmembrane region" description="Helical" evidence="1">
    <location>
        <begin position="131"/>
        <end position="148"/>
    </location>
</feature>
<feature type="transmembrane region" description="Helical" evidence="1">
    <location>
        <begin position="71"/>
        <end position="93"/>
    </location>
</feature>
<comment type="caution">
    <text evidence="2">The sequence shown here is derived from an EMBL/GenBank/DDBJ whole genome shotgun (WGS) entry which is preliminary data.</text>
</comment>
<proteinExistence type="predicted"/>
<dbReference type="EMBL" id="JABWGN010000006">
    <property type="protein sequence ID" value="NUW33173.1"/>
    <property type="molecule type" value="Genomic_DNA"/>
</dbReference>
<organism evidence="2 3">
    <name type="scientific">Nonomuraea montanisoli</name>
    <dbReference type="NCBI Taxonomy" id="2741721"/>
    <lineage>
        <taxon>Bacteria</taxon>
        <taxon>Bacillati</taxon>
        <taxon>Actinomycetota</taxon>
        <taxon>Actinomycetes</taxon>
        <taxon>Streptosporangiales</taxon>
        <taxon>Streptosporangiaceae</taxon>
        <taxon>Nonomuraea</taxon>
    </lineage>
</organism>
<dbReference type="AlphaFoldDB" id="A0A7Y6I8K8"/>
<protein>
    <submittedName>
        <fullName evidence="2">Uncharacterized protein</fullName>
    </submittedName>
</protein>
<feature type="transmembrane region" description="Helical" evidence="1">
    <location>
        <begin position="43"/>
        <end position="65"/>
    </location>
</feature>
<dbReference type="RefSeq" id="WP_175590614.1">
    <property type="nucleotide sequence ID" value="NZ_JABWGN010000006.1"/>
</dbReference>
<name>A0A7Y6I8K8_9ACTN</name>
<dbReference type="Proteomes" id="UP000586042">
    <property type="component" value="Unassembled WGS sequence"/>
</dbReference>
<gene>
    <name evidence="2" type="ORF">HTZ77_17290</name>
</gene>
<keyword evidence="1" id="KW-0472">Membrane</keyword>
<evidence type="ECO:0000256" key="1">
    <source>
        <dbReference type="SAM" id="Phobius"/>
    </source>
</evidence>
<keyword evidence="3" id="KW-1185">Reference proteome</keyword>
<feature type="transmembrane region" description="Helical" evidence="1">
    <location>
        <begin position="12"/>
        <end position="31"/>
    </location>
</feature>
<accession>A0A7Y6I8K8</accession>
<feature type="transmembrane region" description="Helical" evidence="1">
    <location>
        <begin position="105"/>
        <end position="125"/>
    </location>
</feature>